<keyword evidence="3 11" id="KW-0812">Transmembrane</keyword>
<evidence type="ECO:0000256" key="8">
    <source>
        <dbReference type="ARBA" id="ARBA00023180"/>
    </source>
</evidence>
<dbReference type="InterPro" id="IPR013210">
    <property type="entry name" value="LRR_N_plant-typ"/>
</dbReference>
<dbReference type="Pfam" id="PF00069">
    <property type="entry name" value="Pkinase"/>
    <property type="match status" value="1"/>
</dbReference>
<evidence type="ECO:0000256" key="9">
    <source>
        <dbReference type="PROSITE-ProRule" id="PRU10141"/>
    </source>
</evidence>
<feature type="chain" id="PRO_5032757915" evidence="12">
    <location>
        <begin position="25"/>
        <end position="638"/>
    </location>
</feature>
<evidence type="ECO:0000256" key="11">
    <source>
        <dbReference type="SAM" id="Phobius"/>
    </source>
</evidence>
<sequence>MARVPMWVFLVSCLFLLTITKTSSSVEEDVKTTMISFLEKLSSSNGQQGVSVQTWNKGSDPCKDQWQGVVCDSRNLSVTRLFLDRFGFFGTLDVTMLCNSQPLAASLSILSISGNNLSGGVAPEISKCKQLTRLIVSGNKLSGNLPTSLAMLGNLKRLDLSSNEFSGEFPDLSSISGLNVLYAQNNHFNGSIPLFDFSNLYRFNVSFNNFSGRIPDVQGYFSQDSFLGNPELCGKPLTRNCSSQSIKDDNSEVSNPPKGASKDQILMYSGYAALGLVIILIVVYKLCTRKKGSTEGVNKVAASGDHGSGSIEKTSISNASSGNKSGTSRSELNSMASESGLVSQSLIVLTQPAEVNELRLEDLLRAPAELLGRGKYGSLYKVMLDSGKTVVVKRIKDLATSSLDFKRKMETLGRRKHPFVLSPLAFYSSRQEKLLVYEFQENGSLFKLLHGESRKGFDWSSRLAIASTISEGLAFMHQELRDEGIAHGNLKSSNILLSHTMEARISEYGVMAAAMDDQQSSSSFAASPHDPRNNALFKADVYGFGVILLELLTGKLVKSDGVDLTEWVKSVVREEWTGEVFDRCLIAEYASEERMVNLLQVAIKCVHRSPEARPSMNQVALMISTIKEEEEKSLIYEV</sequence>
<evidence type="ECO:0000256" key="4">
    <source>
        <dbReference type="ARBA" id="ARBA00022729"/>
    </source>
</evidence>
<evidence type="ECO:0000256" key="12">
    <source>
        <dbReference type="SAM" id="SignalP"/>
    </source>
</evidence>
<evidence type="ECO:0000256" key="3">
    <source>
        <dbReference type="ARBA" id="ARBA00022692"/>
    </source>
</evidence>
<dbReference type="GO" id="GO:0016020">
    <property type="term" value="C:membrane"/>
    <property type="evidence" value="ECO:0007669"/>
    <property type="project" value="UniProtKB-SubCell"/>
</dbReference>
<evidence type="ECO:0000256" key="10">
    <source>
        <dbReference type="SAM" id="MobiDB-lite"/>
    </source>
</evidence>
<gene>
    <name evidence="14" type="ORF">G2W53_025072</name>
</gene>
<reference evidence="14" key="1">
    <citation type="submission" date="2020-09" db="EMBL/GenBank/DDBJ databases">
        <title>Genome-Enabled Discovery of Anthraquinone Biosynthesis in Senna tora.</title>
        <authorList>
            <person name="Kang S.-H."/>
            <person name="Pandey R.P."/>
            <person name="Lee C.-M."/>
            <person name="Sim J.-S."/>
            <person name="Jeong J.-T."/>
            <person name="Choi B.-S."/>
            <person name="Jung M."/>
            <person name="Ginzburg D."/>
            <person name="Zhao K."/>
            <person name="Won S.Y."/>
            <person name="Oh T.-J."/>
            <person name="Yu Y."/>
            <person name="Kim N.-H."/>
            <person name="Lee O.R."/>
            <person name="Lee T.-H."/>
            <person name="Bashyal P."/>
            <person name="Kim T.-S."/>
            <person name="Lee W.-H."/>
            <person name="Kawkins C."/>
            <person name="Kim C.-K."/>
            <person name="Kim J.S."/>
            <person name="Ahn B.O."/>
            <person name="Rhee S.Y."/>
            <person name="Sohng J.K."/>
        </authorList>
    </citation>
    <scope>NUCLEOTIDE SEQUENCE</scope>
    <source>
        <tissue evidence="14">Leaf</tissue>
    </source>
</reference>
<dbReference type="PROSITE" id="PS50011">
    <property type="entry name" value="PROTEIN_KINASE_DOM"/>
    <property type="match status" value="1"/>
</dbReference>
<dbReference type="PANTHER" id="PTHR48007">
    <property type="entry name" value="LEUCINE-RICH REPEAT RECEPTOR-LIKE PROTEIN KINASE PXC1"/>
    <property type="match status" value="1"/>
</dbReference>
<keyword evidence="14" id="KW-0675">Receptor</keyword>
<dbReference type="Gene3D" id="3.30.200.20">
    <property type="entry name" value="Phosphorylase Kinase, domain 1"/>
    <property type="match status" value="1"/>
</dbReference>
<keyword evidence="6 11" id="KW-1133">Transmembrane helix</keyword>
<evidence type="ECO:0000256" key="2">
    <source>
        <dbReference type="ARBA" id="ARBA00022614"/>
    </source>
</evidence>
<feature type="binding site" evidence="9">
    <location>
        <position position="393"/>
    </location>
    <ligand>
        <name>ATP</name>
        <dbReference type="ChEBI" id="CHEBI:30616"/>
    </ligand>
</feature>
<dbReference type="Gene3D" id="1.10.510.10">
    <property type="entry name" value="Transferase(Phosphotransferase) domain 1"/>
    <property type="match status" value="1"/>
</dbReference>
<dbReference type="AlphaFoldDB" id="A0A834TEK7"/>
<dbReference type="SUPFAM" id="SSF52058">
    <property type="entry name" value="L domain-like"/>
    <property type="match status" value="1"/>
</dbReference>
<dbReference type="InterPro" id="IPR011009">
    <property type="entry name" value="Kinase-like_dom_sf"/>
</dbReference>
<dbReference type="EMBL" id="JAAIUW010000008">
    <property type="protein sequence ID" value="KAF7819617.1"/>
    <property type="molecule type" value="Genomic_DNA"/>
</dbReference>
<comment type="subcellular location">
    <subcellularLocation>
        <location evidence="1">Membrane</location>
    </subcellularLocation>
</comment>
<keyword evidence="7 11" id="KW-0472">Membrane</keyword>
<dbReference type="InterPro" id="IPR000719">
    <property type="entry name" value="Prot_kinase_dom"/>
</dbReference>
<keyword evidence="2" id="KW-0433">Leucine-rich repeat</keyword>
<keyword evidence="5" id="KW-0677">Repeat</keyword>
<feature type="transmembrane region" description="Helical" evidence="11">
    <location>
        <begin position="265"/>
        <end position="284"/>
    </location>
</feature>
<name>A0A834TEK7_9FABA</name>
<dbReference type="GO" id="GO:0004672">
    <property type="term" value="F:protein kinase activity"/>
    <property type="evidence" value="ECO:0007669"/>
    <property type="project" value="InterPro"/>
</dbReference>
<evidence type="ECO:0000256" key="1">
    <source>
        <dbReference type="ARBA" id="ARBA00004370"/>
    </source>
</evidence>
<keyword evidence="9" id="KW-0067">ATP-binding</keyword>
<evidence type="ECO:0000313" key="14">
    <source>
        <dbReference type="EMBL" id="KAF7819617.1"/>
    </source>
</evidence>
<dbReference type="Pfam" id="PF08263">
    <property type="entry name" value="LRRNT_2"/>
    <property type="match status" value="1"/>
</dbReference>
<keyword evidence="4 12" id="KW-0732">Signal</keyword>
<dbReference type="SUPFAM" id="SSF56112">
    <property type="entry name" value="Protein kinase-like (PK-like)"/>
    <property type="match status" value="1"/>
</dbReference>
<keyword evidence="9" id="KW-0547">Nucleotide-binding</keyword>
<dbReference type="InterPro" id="IPR032675">
    <property type="entry name" value="LRR_dom_sf"/>
</dbReference>
<organism evidence="14 15">
    <name type="scientific">Senna tora</name>
    <dbReference type="NCBI Taxonomy" id="362788"/>
    <lineage>
        <taxon>Eukaryota</taxon>
        <taxon>Viridiplantae</taxon>
        <taxon>Streptophyta</taxon>
        <taxon>Embryophyta</taxon>
        <taxon>Tracheophyta</taxon>
        <taxon>Spermatophyta</taxon>
        <taxon>Magnoliopsida</taxon>
        <taxon>eudicotyledons</taxon>
        <taxon>Gunneridae</taxon>
        <taxon>Pentapetalae</taxon>
        <taxon>rosids</taxon>
        <taxon>fabids</taxon>
        <taxon>Fabales</taxon>
        <taxon>Fabaceae</taxon>
        <taxon>Caesalpinioideae</taxon>
        <taxon>Cassia clade</taxon>
        <taxon>Senna</taxon>
    </lineage>
</organism>
<dbReference type="PROSITE" id="PS00107">
    <property type="entry name" value="PROTEIN_KINASE_ATP"/>
    <property type="match status" value="1"/>
</dbReference>
<evidence type="ECO:0000256" key="5">
    <source>
        <dbReference type="ARBA" id="ARBA00022737"/>
    </source>
</evidence>
<feature type="compositionally biased region" description="Polar residues" evidence="10">
    <location>
        <begin position="311"/>
        <end position="334"/>
    </location>
</feature>
<keyword evidence="8" id="KW-0325">Glycoprotein</keyword>
<accession>A0A834TEK7</accession>
<dbReference type="Proteomes" id="UP000634136">
    <property type="component" value="Unassembled WGS sequence"/>
</dbReference>
<evidence type="ECO:0000313" key="15">
    <source>
        <dbReference type="Proteomes" id="UP000634136"/>
    </source>
</evidence>
<dbReference type="PANTHER" id="PTHR48007:SF79">
    <property type="entry name" value="(WILD MALAYSIAN BANANA) HYPOTHETICAL PROTEIN"/>
    <property type="match status" value="1"/>
</dbReference>
<dbReference type="Gene3D" id="3.80.10.10">
    <property type="entry name" value="Ribonuclease Inhibitor"/>
    <property type="match status" value="1"/>
</dbReference>
<proteinExistence type="predicted"/>
<evidence type="ECO:0000256" key="7">
    <source>
        <dbReference type="ARBA" id="ARBA00023136"/>
    </source>
</evidence>
<protein>
    <submittedName>
        <fullName evidence="14">Putative inactive receptor kinase</fullName>
    </submittedName>
</protein>
<dbReference type="OrthoDB" id="69842at2759"/>
<dbReference type="GO" id="GO:0005524">
    <property type="term" value="F:ATP binding"/>
    <property type="evidence" value="ECO:0007669"/>
    <property type="project" value="UniProtKB-UniRule"/>
</dbReference>
<evidence type="ECO:0000256" key="6">
    <source>
        <dbReference type="ARBA" id="ARBA00022989"/>
    </source>
</evidence>
<keyword evidence="15" id="KW-1185">Reference proteome</keyword>
<comment type="caution">
    <text evidence="14">The sequence shown here is derived from an EMBL/GenBank/DDBJ whole genome shotgun (WGS) entry which is preliminary data.</text>
</comment>
<keyword evidence="14" id="KW-0418">Kinase</keyword>
<feature type="signal peptide" evidence="12">
    <location>
        <begin position="1"/>
        <end position="24"/>
    </location>
</feature>
<dbReference type="InterPro" id="IPR046959">
    <property type="entry name" value="PRK1-6/SRF4-like"/>
</dbReference>
<evidence type="ECO:0000259" key="13">
    <source>
        <dbReference type="PROSITE" id="PS50011"/>
    </source>
</evidence>
<feature type="region of interest" description="Disordered" evidence="10">
    <location>
        <begin position="297"/>
        <end position="334"/>
    </location>
</feature>
<dbReference type="Pfam" id="PF00560">
    <property type="entry name" value="LRR_1"/>
    <property type="match status" value="3"/>
</dbReference>
<dbReference type="FunFam" id="3.80.10.10:FF:000041">
    <property type="entry name" value="LRR receptor-like serine/threonine-protein kinase ERECTA"/>
    <property type="match status" value="1"/>
</dbReference>
<dbReference type="InterPro" id="IPR001611">
    <property type="entry name" value="Leu-rich_rpt"/>
</dbReference>
<dbReference type="InterPro" id="IPR017441">
    <property type="entry name" value="Protein_kinase_ATP_BS"/>
</dbReference>
<keyword evidence="14" id="KW-0808">Transferase</keyword>
<feature type="domain" description="Protein kinase" evidence="13">
    <location>
        <begin position="365"/>
        <end position="626"/>
    </location>
</feature>